<dbReference type="CDD" id="cd06257">
    <property type="entry name" value="DnaJ"/>
    <property type="match status" value="1"/>
</dbReference>
<sequence length="188" mass="22256">MKITFTQALTILQLQTPFTMADLKKAYRAAALVHHPDCGGKAENFIKIDAAYDFLKSFSKDFAQATSNSYWEQYWQSRLHKLQEQFQEEWRKAFKKALAENNGMWFSTCIERFGRAYMYPRTEWFLGVLYKKATTKNRNAYQQKLLLIAPNRTFREQYALKYYRLEFGFDTPYVFYLPPAKEQIGVVA</sequence>
<dbReference type="SUPFAM" id="SSF46565">
    <property type="entry name" value="Chaperone J-domain"/>
    <property type="match status" value="1"/>
</dbReference>
<dbReference type="PROSITE" id="PS50076">
    <property type="entry name" value="DNAJ_2"/>
    <property type="match status" value="1"/>
</dbReference>
<reference evidence="2 3" key="1">
    <citation type="journal article" date="2020" name="ISME J.">
        <title>Comparative genomics reveals insights into cyanobacterial evolution and habitat adaptation.</title>
        <authorList>
            <person name="Chen M.Y."/>
            <person name="Teng W.K."/>
            <person name="Zhao L."/>
            <person name="Hu C.X."/>
            <person name="Zhou Y.K."/>
            <person name="Han B.P."/>
            <person name="Song L.R."/>
            <person name="Shu W.S."/>
        </authorList>
    </citation>
    <scope>NUCLEOTIDE SEQUENCE [LARGE SCALE GENOMIC DNA]</scope>
    <source>
        <strain evidence="2 3">FACHB-119</strain>
    </source>
</reference>
<organism evidence="2 3">
    <name type="scientific">Anabaena azotica FACHB-119</name>
    <dbReference type="NCBI Taxonomy" id="947527"/>
    <lineage>
        <taxon>Bacteria</taxon>
        <taxon>Bacillati</taxon>
        <taxon>Cyanobacteriota</taxon>
        <taxon>Cyanophyceae</taxon>
        <taxon>Nostocales</taxon>
        <taxon>Nostocaceae</taxon>
        <taxon>Anabaena</taxon>
        <taxon>Anabaena azotica</taxon>
    </lineage>
</organism>
<evidence type="ECO:0000259" key="1">
    <source>
        <dbReference type="PROSITE" id="PS50076"/>
    </source>
</evidence>
<evidence type="ECO:0000313" key="3">
    <source>
        <dbReference type="Proteomes" id="UP000661112"/>
    </source>
</evidence>
<feature type="domain" description="J" evidence="1">
    <location>
        <begin position="7"/>
        <end position="75"/>
    </location>
</feature>
<dbReference type="SMART" id="SM00271">
    <property type="entry name" value="DnaJ"/>
    <property type="match status" value="1"/>
</dbReference>
<dbReference type="Pfam" id="PF00226">
    <property type="entry name" value="DnaJ"/>
    <property type="match status" value="1"/>
</dbReference>
<comment type="caution">
    <text evidence="2">The sequence shown here is derived from an EMBL/GenBank/DDBJ whole genome shotgun (WGS) entry which is preliminary data.</text>
</comment>
<dbReference type="EMBL" id="JACJSG010000097">
    <property type="protein sequence ID" value="MBD2505551.1"/>
    <property type="molecule type" value="Genomic_DNA"/>
</dbReference>
<evidence type="ECO:0000313" key="2">
    <source>
        <dbReference type="EMBL" id="MBD2505551.1"/>
    </source>
</evidence>
<dbReference type="InterPro" id="IPR036869">
    <property type="entry name" value="J_dom_sf"/>
</dbReference>
<proteinExistence type="predicted"/>
<keyword evidence="3" id="KW-1185">Reference proteome</keyword>
<accession>A0ABR8DHJ0</accession>
<dbReference type="InterPro" id="IPR001623">
    <property type="entry name" value="DnaJ_domain"/>
</dbReference>
<dbReference type="Proteomes" id="UP000661112">
    <property type="component" value="Unassembled WGS sequence"/>
</dbReference>
<protein>
    <submittedName>
        <fullName evidence="2">J domain-containing protein</fullName>
    </submittedName>
</protein>
<name>A0ABR8DHJ0_9NOST</name>
<dbReference type="Gene3D" id="1.10.287.110">
    <property type="entry name" value="DnaJ domain"/>
    <property type="match status" value="1"/>
</dbReference>
<gene>
    <name evidence="2" type="ORF">H6G83_33995</name>
</gene>